<name>A0A2N3VHQ1_9NOCA</name>
<gene>
    <name evidence="1" type="ORF">ATK86_5613</name>
</gene>
<evidence type="ECO:0000313" key="2">
    <source>
        <dbReference type="Proteomes" id="UP000233766"/>
    </source>
</evidence>
<sequence length="61" mass="6522">MFGYGAHDAVADEQIADPLLDGPPLRIIRIQVGVDQRLAFDRVHSHTGLDGPGADQVPTAM</sequence>
<keyword evidence="2" id="KW-1185">Reference proteome</keyword>
<accession>A0A2N3VHQ1</accession>
<dbReference type="EMBL" id="PJMW01000002">
    <property type="protein sequence ID" value="PKV81151.1"/>
    <property type="molecule type" value="Genomic_DNA"/>
</dbReference>
<dbReference type="Proteomes" id="UP000233766">
    <property type="component" value="Unassembled WGS sequence"/>
</dbReference>
<dbReference type="AlphaFoldDB" id="A0A2N3VHQ1"/>
<comment type="caution">
    <text evidence="1">The sequence shown here is derived from an EMBL/GenBank/DDBJ whole genome shotgun (WGS) entry which is preliminary data.</text>
</comment>
<proteinExistence type="predicted"/>
<evidence type="ECO:0000313" key="1">
    <source>
        <dbReference type="EMBL" id="PKV81151.1"/>
    </source>
</evidence>
<protein>
    <submittedName>
        <fullName evidence="1">Uncharacterized protein</fullName>
    </submittedName>
</protein>
<organism evidence="1 2">
    <name type="scientific">Nocardia fluminea</name>
    <dbReference type="NCBI Taxonomy" id="134984"/>
    <lineage>
        <taxon>Bacteria</taxon>
        <taxon>Bacillati</taxon>
        <taxon>Actinomycetota</taxon>
        <taxon>Actinomycetes</taxon>
        <taxon>Mycobacteriales</taxon>
        <taxon>Nocardiaceae</taxon>
        <taxon>Nocardia</taxon>
    </lineage>
</organism>
<reference evidence="1 2" key="1">
    <citation type="submission" date="2017-12" db="EMBL/GenBank/DDBJ databases">
        <title>Sequencing the genomes of 1000 Actinobacteria strains.</title>
        <authorList>
            <person name="Klenk H.-P."/>
        </authorList>
    </citation>
    <scope>NUCLEOTIDE SEQUENCE [LARGE SCALE GENOMIC DNA]</scope>
    <source>
        <strain evidence="1 2">DSM 44489</strain>
    </source>
</reference>